<evidence type="ECO:0000313" key="1">
    <source>
        <dbReference type="EMBL" id="KAJ8636268.1"/>
    </source>
</evidence>
<accession>A0ACC2LSW9</accession>
<organism evidence="1 2">
    <name type="scientific">Persea americana</name>
    <name type="common">Avocado</name>
    <dbReference type="NCBI Taxonomy" id="3435"/>
    <lineage>
        <taxon>Eukaryota</taxon>
        <taxon>Viridiplantae</taxon>
        <taxon>Streptophyta</taxon>
        <taxon>Embryophyta</taxon>
        <taxon>Tracheophyta</taxon>
        <taxon>Spermatophyta</taxon>
        <taxon>Magnoliopsida</taxon>
        <taxon>Magnoliidae</taxon>
        <taxon>Laurales</taxon>
        <taxon>Lauraceae</taxon>
        <taxon>Persea</taxon>
    </lineage>
</organism>
<gene>
    <name evidence="1" type="ORF">MRB53_010535</name>
</gene>
<proteinExistence type="predicted"/>
<keyword evidence="2" id="KW-1185">Reference proteome</keyword>
<dbReference type="EMBL" id="CM056811">
    <property type="protein sequence ID" value="KAJ8636268.1"/>
    <property type="molecule type" value="Genomic_DNA"/>
</dbReference>
<dbReference type="Proteomes" id="UP001234297">
    <property type="component" value="Chromosome 3"/>
</dbReference>
<evidence type="ECO:0000313" key="2">
    <source>
        <dbReference type="Proteomes" id="UP001234297"/>
    </source>
</evidence>
<protein>
    <submittedName>
        <fullName evidence="1">Uncharacterized protein</fullName>
    </submittedName>
</protein>
<name>A0ACC2LSW9_PERAE</name>
<sequence length="152" mass="17042">MKKKQSMDTKATDSKAVTKLQRTLSTTENSTSGHRENMAQLGVRTDKSRWGHRKMDDDECLAHTQKSNPSHREIEMGDQILPMINIFSPSLFLCLSGLFLLPPTLLGYSSVYIYCLFINCGGPGQSKCNSGALEKLKSYCSENKIVFRICEL</sequence>
<comment type="caution">
    <text evidence="1">The sequence shown here is derived from an EMBL/GenBank/DDBJ whole genome shotgun (WGS) entry which is preliminary data.</text>
</comment>
<reference evidence="1 2" key="1">
    <citation type="journal article" date="2022" name="Hortic Res">
        <title>A haplotype resolved chromosomal level avocado genome allows analysis of novel avocado genes.</title>
        <authorList>
            <person name="Nath O."/>
            <person name="Fletcher S.J."/>
            <person name="Hayward A."/>
            <person name="Shaw L.M."/>
            <person name="Masouleh A.K."/>
            <person name="Furtado A."/>
            <person name="Henry R.J."/>
            <person name="Mitter N."/>
        </authorList>
    </citation>
    <scope>NUCLEOTIDE SEQUENCE [LARGE SCALE GENOMIC DNA]</scope>
    <source>
        <strain evidence="2">cv. Hass</strain>
    </source>
</reference>